<dbReference type="Proteomes" id="UP000655830">
    <property type="component" value="Unassembled WGS sequence"/>
</dbReference>
<evidence type="ECO:0000259" key="1">
    <source>
        <dbReference type="Pfam" id="PF24032"/>
    </source>
</evidence>
<dbReference type="Pfam" id="PF24032">
    <property type="entry name" value="YQBQ"/>
    <property type="match status" value="1"/>
</dbReference>
<sequence>MVSEITWSGSVEEVARKLELNFLYPLHDHYAPKVYPNIGEELFLYDDKDVELFRGRVFYNERLGEQGTIQVTAYDDAIRLAKSKGTYNFKGKTAEAITKIVCNDLGMEIGQLAPTGIPQKMLCNDEGMYEIIHKAYEGASKQNKKKYSIEMRQGKLCVDEVGKEIVEVPISSDTNILESSYSENAEEVINRVRIYDEKEQYIGVVEDKELIDLVGIFQDVYTKEQDKQAGTVASNMLRGIEQSMELTTLGNTSYVSGKLVNIEDSSTKQMGLFFIVSDSHSWSGGQYTTNMCLRVVRIH</sequence>
<protein>
    <recommendedName>
        <fullName evidence="1">YqbQ/XkdQ domain-containing protein</fullName>
    </recommendedName>
</protein>
<feature type="domain" description="YqbQ/XkdQ" evidence="1">
    <location>
        <begin position="5"/>
        <end position="293"/>
    </location>
</feature>
<comment type="caution">
    <text evidence="2">The sequence shown here is derived from an EMBL/GenBank/DDBJ whole genome shotgun (WGS) entry which is preliminary data.</text>
</comment>
<name>A0A926EGQ4_9FIRM</name>
<evidence type="ECO:0000313" key="3">
    <source>
        <dbReference type="Proteomes" id="UP000655830"/>
    </source>
</evidence>
<dbReference type="EMBL" id="JACRSY010000015">
    <property type="protein sequence ID" value="MBC8580009.1"/>
    <property type="molecule type" value="Genomic_DNA"/>
</dbReference>
<organism evidence="2 3">
    <name type="scientific">Zhenhengia yiwuensis</name>
    <dbReference type="NCBI Taxonomy" id="2763666"/>
    <lineage>
        <taxon>Bacteria</taxon>
        <taxon>Bacillati</taxon>
        <taxon>Bacillota</taxon>
        <taxon>Clostridia</taxon>
        <taxon>Lachnospirales</taxon>
        <taxon>Lachnospiraceae</taxon>
        <taxon>Zhenhengia</taxon>
    </lineage>
</organism>
<evidence type="ECO:0000313" key="2">
    <source>
        <dbReference type="EMBL" id="MBC8580009.1"/>
    </source>
</evidence>
<gene>
    <name evidence="2" type="ORF">H8718_10790</name>
</gene>
<dbReference type="RefSeq" id="WP_249332905.1">
    <property type="nucleotide sequence ID" value="NZ_JACRSY010000015.1"/>
</dbReference>
<reference evidence="2" key="1">
    <citation type="submission" date="2020-08" db="EMBL/GenBank/DDBJ databases">
        <title>Genome public.</title>
        <authorList>
            <person name="Liu C."/>
            <person name="Sun Q."/>
        </authorList>
    </citation>
    <scope>NUCLEOTIDE SEQUENCE</scope>
    <source>
        <strain evidence="2">NSJ-12</strain>
    </source>
</reference>
<dbReference type="InterPro" id="IPR056937">
    <property type="entry name" value="YqbQ/XkdQ"/>
</dbReference>
<accession>A0A926EGQ4</accession>
<proteinExistence type="predicted"/>
<keyword evidence="3" id="KW-1185">Reference proteome</keyword>
<dbReference type="SUPFAM" id="SSF69279">
    <property type="entry name" value="Phage tail proteins"/>
    <property type="match status" value="1"/>
</dbReference>
<dbReference type="AlphaFoldDB" id="A0A926EGQ4"/>